<proteinExistence type="predicted"/>
<dbReference type="OrthoDB" id="9793254at2"/>
<dbReference type="Pfam" id="PF01814">
    <property type="entry name" value="Hemerythrin"/>
    <property type="match status" value="1"/>
</dbReference>
<dbReference type="RefSeq" id="WP_090627692.1">
    <property type="nucleotide sequence ID" value="NZ_FOQO01000006.1"/>
</dbReference>
<gene>
    <name evidence="2" type="ORF">SAMN05444682_106214</name>
</gene>
<protein>
    <recommendedName>
        <fullName evidence="1">Hemerythrin-like domain-containing protein</fullName>
    </recommendedName>
</protein>
<keyword evidence="3" id="KW-1185">Reference proteome</keyword>
<organism evidence="2 3">
    <name type="scientific">Parapedobacter indicus</name>
    <dbReference type="NCBI Taxonomy" id="1477437"/>
    <lineage>
        <taxon>Bacteria</taxon>
        <taxon>Pseudomonadati</taxon>
        <taxon>Bacteroidota</taxon>
        <taxon>Sphingobacteriia</taxon>
        <taxon>Sphingobacteriales</taxon>
        <taxon>Sphingobacteriaceae</taxon>
        <taxon>Parapedobacter</taxon>
    </lineage>
</organism>
<evidence type="ECO:0000313" key="3">
    <source>
        <dbReference type="Proteomes" id="UP000198670"/>
    </source>
</evidence>
<dbReference type="Gene3D" id="1.20.120.520">
    <property type="entry name" value="nmb1532 protein domain like"/>
    <property type="match status" value="1"/>
</dbReference>
<dbReference type="Proteomes" id="UP000198670">
    <property type="component" value="Unassembled WGS sequence"/>
</dbReference>
<dbReference type="EMBL" id="FOQO01000006">
    <property type="protein sequence ID" value="SFI90788.1"/>
    <property type="molecule type" value="Genomic_DNA"/>
</dbReference>
<name>A0A1I3M1E9_9SPHI</name>
<sequence length="158" mass="19010">MSTSTNPPKPLKRSAHLKSISHDHHQGLLLCWKIREGFKRNVATERIKRYADWFWRTQLVDHFEVEETYIFPVLGNDHELVKRALSEHRRLKRLFEQETEAWRSLNLIEEELDSHIRFEERILFNEVQRVATEPQLAAIAKHHQHAPPCENWDDPFWE</sequence>
<feature type="domain" description="Hemerythrin-like" evidence="1">
    <location>
        <begin position="41"/>
        <end position="124"/>
    </location>
</feature>
<dbReference type="InterPro" id="IPR012312">
    <property type="entry name" value="Hemerythrin-like"/>
</dbReference>
<dbReference type="AlphaFoldDB" id="A0A1I3M1E9"/>
<evidence type="ECO:0000313" key="2">
    <source>
        <dbReference type="EMBL" id="SFI90788.1"/>
    </source>
</evidence>
<reference evidence="2 3" key="1">
    <citation type="submission" date="2016-10" db="EMBL/GenBank/DDBJ databases">
        <authorList>
            <person name="de Groot N.N."/>
        </authorList>
    </citation>
    <scope>NUCLEOTIDE SEQUENCE [LARGE SCALE GENOMIC DNA]</scope>
    <source>
        <strain evidence="2 3">RK1</strain>
    </source>
</reference>
<accession>A0A1I3M1E9</accession>
<evidence type="ECO:0000259" key="1">
    <source>
        <dbReference type="Pfam" id="PF01814"/>
    </source>
</evidence>
<dbReference type="STRING" id="1477437.SAMN05444682_106214"/>